<gene>
    <name evidence="2" type="ORF">FHS68_004261</name>
</gene>
<name>A0ABX0UT29_9BACT</name>
<evidence type="ECO:0000313" key="3">
    <source>
        <dbReference type="Proteomes" id="UP001179181"/>
    </source>
</evidence>
<comment type="caution">
    <text evidence="2">The sequence shown here is derived from an EMBL/GenBank/DDBJ whole genome shotgun (WGS) entry which is preliminary data.</text>
</comment>
<dbReference type="Proteomes" id="UP001179181">
    <property type="component" value="Unassembled WGS sequence"/>
</dbReference>
<protein>
    <submittedName>
        <fullName evidence="2">Uncharacterized protein</fullName>
    </submittedName>
</protein>
<proteinExistence type="predicted"/>
<reference evidence="2 3" key="1">
    <citation type="submission" date="2020-03" db="EMBL/GenBank/DDBJ databases">
        <title>Genomic Encyclopedia of Type Strains, Phase IV (KMG-IV): sequencing the most valuable type-strain genomes for metagenomic binning, comparative biology and taxonomic classification.</title>
        <authorList>
            <person name="Goeker M."/>
        </authorList>
    </citation>
    <scope>NUCLEOTIDE SEQUENCE [LARGE SCALE GENOMIC DNA]</scope>
    <source>
        <strain evidence="2 3">DSM 102865</strain>
    </source>
</reference>
<sequence>MIEVVINGHGVVICGQVFFEIVRDCVKQPMTNHDNSKHPRTIPNYLKPFRTTPNHPEPP</sequence>
<accession>A0ABX0UT29</accession>
<feature type="region of interest" description="Disordered" evidence="1">
    <location>
        <begin position="30"/>
        <end position="59"/>
    </location>
</feature>
<dbReference type="EMBL" id="JAASQJ010000004">
    <property type="protein sequence ID" value="NIJ55074.1"/>
    <property type="molecule type" value="Genomic_DNA"/>
</dbReference>
<organism evidence="2 3">
    <name type="scientific">Dyadobacter arcticus</name>
    <dbReference type="NCBI Taxonomy" id="1078754"/>
    <lineage>
        <taxon>Bacteria</taxon>
        <taxon>Pseudomonadati</taxon>
        <taxon>Bacteroidota</taxon>
        <taxon>Cytophagia</taxon>
        <taxon>Cytophagales</taxon>
        <taxon>Spirosomataceae</taxon>
        <taxon>Dyadobacter</taxon>
    </lineage>
</organism>
<evidence type="ECO:0000256" key="1">
    <source>
        <dbReference type="SAM" id="MobiDB-lite"/>
    </source>
</evidence>
<evidence type="ECO:0000313" key="2">
    <source>
        <dbReference type="EMBL" id="NIJ55074.1"/>
    </source>
</evidence>
<keyword evidence="3" id="KW-1185">Reference proteome</keyword>